<dbReference type="Gene3D" id="1.10.287.470">
    <property type="entry name" value="Helix hairpin bin"/>
    <property type="match status" value="1"/>
</dbReference>
<dbReference type="SUPFAM" id="SSF111369">
    <property type="entry name" value="HlyD-like secretion proteins"/>
    <property type="match status" value="1"/>
</dbReference>
<evidence type="ECO:0000313" key="5">
    <source>
        <dbReference type="Proteomes" id="UP000053860"/>
    </source>
</evidence>
<reference evidence="5" key="1">
    <citation type="journal article" date="2015" name="MBio">
        <title>Genome-Resolved Metagenomic Analysis Reveals Roles for Candidate Phyla and Other Microbial Community Members in Biogeochemical Transformations in Oil Reservoirs.</title>
        <authorList>
            <person name="Hu P."/>
            <person name="Tom L."/>
            <person name="Singh A."/>
            <person name="Thomas B.C."/>
            <person name="Baker B.J."/>
            <person name="Piceno Y.M."/>
            <person name="Andersen G.L."/>
            <person name="Banfield J.F."/>
        </authorList>
    </citation>
    <scope>NUCLEOTIDE SEQUENCE [LARGE SCALE GENOMIC DNA]</scope>
</reference>
<evidence type="ECO:0000256" key="3">
    <source>
        <dbReference type="SAM" id="Phobius"/>
    </source>
</evidence>
<feature type="transmembrane region" description="Helical" evidence="3">
    <location>
        <begin position="7"/>
        <end position="25"/>
    </location>
</feature>
<keyword evidence="2" id="KW-0175">Coiled coil</keyword>
<evidence type="ECO:0000313" key="4">
    <source>
        <dbReference type="EMBL" id="KUK76307.1"/>
    </source>
</evidence>
<name>A0A101HG83_9BACT</name>
<comment type="caution">
    <text evidence="4">The sequence shown here is derived from an EMBL/GenBank/DDBJ whole genome shotgun (WGS) entry which is preliminary data.</text>
</comment>
<dbReference type="Gene3D" id="2.40.30.170">
    <property type="match status" value="1"/>
</dbReference>
<dbReference type="PANTHER" id="PTHR30469:SF33">
    <property type="entry name" value="SLR1207 PROTEIN"/>
    <property type="match status" value="1"/>
</dbReference>
<proteinExistence type="inferred from homology"/>
<dbReference type="Gene3D" id="6.20.50.140">
    <property type="match status" value="1"/>
</dbReference>
<protein>
    <submittedName>
        <fullName evidence="4">Efflux transporter, RND family, MFP subunit</fullName>
    </submittedName>
</protein>
<dbReference type="PATRIC" id="fig|294710.3.peg.1698"/>
<accession>A0A101HG83</accession>
<keyword evidence="3" id="KW-0812">Transmembrane</keyword>
<dbReference type="GO" id="GO:0015562">
    <property type="term" value="F:efflux transmembrane transporter activity"/>
    <property type="evidence" value="ECO:0007669"/>
    <property type="project" value="TreeGrafter"/>
</dbReference>
<gene>
    <name evidence="4" type="ORF">XD92_1262</name>
</gene>
<keyword evidence="3" id="KW-1133">Transmembrane helix</keyword>
<comment type="similarity">
    <text evidence="1">Belongs to the membrane fusion protein (MFP) (TC 8.A.1) family.</text>
</comment>
<organism evidence="4 5">
    <name type="scientific">Proteiniphilum acetatigenes</name>
    <dbReference type="NCBI Taxonomy" id="294710"/>
    <lineage>
        <taxon>Bacteria</taxon>
        <taxon>Pseudomonadati</taxon>
        <taxon>Bacteroidota</taxon>
        <taxon>Bacteroidia</taxon>
        <taxon>Bacteroidales</taxon>
        <taxon>Dysgonomonadaceae</taxon>
        <taxon>Proteiniphilum</taxon>
    </lineage>
</organism>
<dbReference type="AlphaFoldDB" id="A0A101HG83"/>
<dbReference type="NCBIfam" id="TIGR01730">
    <property type="entry name" value="RND_mfp"/>
    <property type="match status" value="1"/>
</dbReference>
<dbReference type="InterPro" id="IPR006143">
    <property type="entry name" value="RND_pump_MFP"/>
</dbReference>
<dbReference type="Proteomes" id="UP000053860">
    <property type="component" value="Unassembled WGS sequence"/>
</dbReference>
<sequence>MKQILRIAGLVLLGLLVISTFVFLWQKSRPKVVTYKIEATTKGNIEKRTVATGKVEPRNEILIKPQMSGIIAEVYKEAGDKVQAGDIIARIQVVPDMVNLSSAESRVQRAQLAADQSRSNYERDKKLYENEVISREEFEKVELQYRNDQEELRAANDNLSLVRTGITQSSAKTSNTLVRSTVSGTILDVPVKVGNSVIQSNNFNDGTTVASVANLSDMLFVGKIDETEVGKLSVGMPMEITIGAIQNLKIPASLEYVSPKGVEESGAILFEMKAALELPSDVFIRAGYSANADIILDHRSDVLTIPESSLEFSGDSAFVYLVRNEKPQEFDRHPVKIGLSDGIKIEVTEGLQENDKIRGTEIIEEKKKLTNCL</sequence>
<dbReference type="GO" id="GO:1990281">
    <property type="term" value="C:efflux pump complex"/>
    <property type="evidence" value="ECO:0007669"/>
    <property type="project" value="TreeGrafter"/>
</dbReference>
<dbReference type="PANTHER" id="PTHR30469">
    <property type="entry name" value="MULTIDRUG RESISTANCE PROTEIN MDTA"/>
    <property type="match status" value="1"/>
</dbReference>
<evidence type="ECO:0000256" key="1">
    <source>
        <dbReference type="ARBA" id="ARBA00009477"/>
    </source>
</evidence>
<dbReference type="STRING" id="1123008.GCA_000380985_02329"/>
<feature type="coiled-coil region" evidence="2">
    <location>
        <begin position="100"/>
        <end position="158"/>
    </location>
</feature>
<dbReference type="EMBL" id="LGGN01000271">
    <property type="protein sequence ID" value="KUK76307.1"/>
    <property type="molecule type" value="Genomic_DNA"/>
</dbReference>
<dbReference type="Gene3D" id="2.40.50.100">
    <property type="match status" value="1"/>
</dbReference>
<keyword evidence="3" id="KW-0472">Membrane</keyword>
<evidence type="ECO:0000256" key="2">
    <source>
        <dbReference type="SAM" id="Coils"/>
    </source>
</evidence>